<dbReference type="SUPFAM" id="SSF48371">
    <property type="entry name" value="ARM repeat"/>
    <property type="match status" value="2"/>
</dbReference>
<dbReference type="Gene3D" id="1.25.40.180">
    <property type="match status" value="2"/>
</dbReference>
<keyword evidence="3" id="KW-0648">Protein biosynthesis</keyword>
<accession>A0A087U3E9</accession>
<gene>
    <name evidence="5" type="ORF">X975_12122</name>
</gene>
<dbReference type="GO" id="GO:0003729">
    <property type="term" value="F:mRNA binding"/>
    <property type="evidence" value="ECO:0007669"/>
    <property type="project" value="TreeGrafter"/>
</dbReference>
<evidence type="ECO:0000313" key="5">
    <source>
        <dbReference type="EMBL" id="KFM71888.1"/>
    </source>
</evidence>
<dbReference type="InterPro" id="IPR003890">
    <property type="entry name" value="MIF4G-like_typ-3"/>
</dbReference>
<proteinExistence type="inferred from homology"/>
<dbReference type="Proteomes" id="UP000054359">
    <property type="component" value="Unassembled WGS sequence"/>
</dbReference>
<evidence type="ECO:0000256" key="2">
    <source>
        <dbReference type="ARBA" id="ARBA00022540"/>
    </source>
</evidence>
<organism evidence="5 6">
    <name type="scientific">Stegodyphus mimosarum</name>
    <name type="common">African social velvet spider</name>
    <dbReference type="NCBI Taxonomy" id="407821"/>
    <lineage>
        <taxon>Eukaryota</taxon>
        <taxon>Metazoa</taxon>
        <taxon>Ecdysozoa</taxon>
        <taxon>Arthropoda</taxon>
        <taxon>Chelicerata</taxon>
        <taxon>Arachnida</taxon>
        <taxon>Araneae</taxon>
        <taxon>Araneomorphae</taxon>
        <taxon>Entelegynae</taxon>
        <taxon>Eresoidea</taxon>
        <taxon>Eresidae</taxon>
        <taxon>Stegodyphus</taxon>
    </lineage>
</organism>
<dbReference type="STRING" id="407821.A0A087U3E9"/>
<dbReference type="InterPro" id="IPR003891">
    <property type="entry name" value="Initiation_fac_eIF4g_MI"/>
</dbReference>
<dbReference type="GO" id="GO:0003743">
    <property type="term" value="F:translation initiation factor activity"/>
    <property type="evidence" value="ECO:0007669"/>
    <property type="project" value="UniProtKB-KW"/>
</dbReference>
<evidence type="ECO:0000313" key="6">
    <source>
        <dbReference type="Proteomes" id="UP000054359"/>
    </source>
</evidence>
<feature type="non-terminal residue" evidence="5">
    <location>
        <position position="473"/>
    </location>
</feature>
<dbReference type="PANTHER" id="PTHR23253:SF78">
    <property type="entry name" value="EUKARYOTIC TRANSLATION INITIATION FACTOR 4G1, ISOFORM B-RELATED"/>
    <property type="match status" value="1"/>
</dbReference>
<evidence type="ECO:0000256" key="1">
    <source>
        <dbReference type="ARBA" id="ARBA00005775"/>
    </source>
</evidence>
<dbReference type="Pfam" id="PF02854">
    <property type="entry name" value="MIF4G"/>
    <property type="match status" value="1"/>
</dbReference>
<feature type="domain" description="MI" evidence="4">
    <location>
        <begin position="297"/>
        <end position="418"/>
    </location>
</feature>
<keyword evidence="2 5" id="KW-0396">Initiation factor</keyword>
<protein>
    <submittedName>
        <fullName evidence="5">Eukaryotic translation initiation factor 4 gamma 1</fullName>
    </submittedName>
</protein>
<dbReference type="SMART" id="SM00543">
    <property type="entry name" value="MIF4G"/>
    <property type="match status" value="1"/>
</dbReference>
<evidence type="ECO:0000256" key="3">
    <source>
        <dbReference type="ARBA" id="ARBA00022917"/>
    </source>
</evidence>
<reference evidence="5 6" key="1">
    <citation type="submission" date="2013-11" db="EMBL/GenBank/DDBJ databases">
        <title>Genome sequencing of Stegodyphus mimosarum.</title>
        <authorList>
            <person name="Bechsgaard J."/>
        </authorList>
    </citation>
    <scope>NUCLEOTIDE SEQUENCE [LARGE SCALE GENOMIC DNA]</scope>
</reference>
<dbReference type="AlphaFoldDB" id="A0A087U3E9"/>
<dbReference type="PANTHER" id="PTHR23253">
    <property type="entry name" value="EUKARYOTIC TRANSLATION INITIATION FACTOR 4 GAMMA"/>
    <property type="match status" value="1"/>
</dbReference>
<keyword evidence="6" id="KW-1185">Reference proteome</keyword>
<dbReference type="OMA" id="NIRSFWI"/>
<dbReference type="OrthoDB" id="6430952at2759"/>
<dbReference type="Pfam" id="PF02847">
    <property type="entry name" value="MA3"/>
    <property type="match status" value="1"/>
</dbReference>
<dbReference type="GO" id="GO:0016281">
    <property type="term" value="C:eukaryotic translation initiation factor 4F complex"/>
    <property type="evidence" value="ECO:0007669"/>
    <property type="project" value="TreeGrafter"/>
</dbReference>
<dbReference type="InterPro" id="IPR016024">
    <property type="entry name" value="ARM-type_fold"/>
</dbReference>
<dbReference type="EMBL" id="KK117977">
    <property type="protein sequence ID" value="KFM71888.1"/>
    <property type="molecule type" value="Genomic_DNA"/>
</dbReference>
<comment type="similarity">
    <text evidence="1">Belongs to the eukaryotic initiation factor 4G family.</text>
</comment>
<evidence type="ECO:0000259" key="4">
    <source>
        <dbReference type="PROSITE" id="PS51366"/>
    </source>
</evidence>
<name>A0A087U3E9_STEMI</name>
<dbReference type="PROSITE" id="PS51366">
    <property type="entry name" value="MI"/>
    <property type="match status" value="1"/>
</dbReference>
<sequence length="473" mass="54522">MARDALHHSGNPWQPFYKFKYKSGQYDYQEVPRKFRSILNKVTSKNFVTLVEQANSLHVNTEDKLNGVVDLIHEKAIHEPNFSSIYAKLSSRLAQLSVPSSEQPGKEVNFRKLLLAKCQLEFESKFNKMKERSKASDSAGDENNVEKVKKSRYRQLGNVIFIGELFKVNIVAESIIHHCIKRLLIERSEESLECFCGLLRTVGKYLEIAISRRSIQNNNVMDFYIYEVQKVIDSGFSSSRMRFMLEDLIELRTNDWFPLRICNFFGPISHICIEECNFQDNNCERIRKNVGLLLSNEMKEKIAHLVEQVSNFDFEEATKYVTELANAYSAFMFINLAVFQVIERNSQARHLLGRFLCLMVKNKILCLEEYCLGFSSVLKSVDEYSLDIPFLKEYIGEILAPMTEDSKLPLTFLKEILVPCIPSQTSGEITAAVLLLASKQKGKIRIAELWKASGLQWADFLHSNSEKEFIENH</sequence>